<evidence type="ECO:0000256" key="6">
    <source>
        <dbReference type="ARBA" id="ARBA00022840"/>
    </source>
</evidence>
<feature type="domain" description="Protein kinase" evidence="9">
    <location>
        <begin position="86"/>
        <end position="432"/>
    </location>
</feature>
<proteinExistence type="predicted"/>
<dbReference type="GO" id="GO:0050684">
    <property type="term" value="P:regulation of mRNA processing"/>
    <property type="evidence" value="ECO:0007669"/>
    <property type="project" value="TreeGrafter"/>
</dbReference>
<evidence type="ECO:0000313" key="10">
    <source>
        <dbReference type="EMBL" id="KAF1842367.1"/>
    </source>
</evidence>
<keyword evidence="6" id="KW-0067">ATP-binding</keyword>
<evidence type="ECO:0000256" key="7">
    <source>
        <dbReference type="ARBA" id="ARBA00047899"/>
    </source>
</evidence>
<evidence type="ECO:0000259" key="9">
    <source>
        <dbReference type="PROSITE" id="PS50011"/>
    </source>
</evidence>
<evidence type="ECO:0000256" key="4">
    <source>
        <dbReference type="ARBA" id="ARBA00022741"/>
    </source>
</evidence>
<comment type="caution">
    <text evidence="10">The sequence shown here is derived from an EMBL/GenBank/DDBJ whole genome shotgun (WGS) entry which is preliminary data.</text>
</comment>
<dbReference type="EC" id="2.7.11.1" evidence="1"/>
<dbReference type="InterPro" id="IPR000719">
    <property type="entry name" value="Prot_kinase_dom"/>
</dbReference>
<keyword evidence="3" id="KW-0808">Transferase</keyword>
<dbReference type="Proteomes" id="UP000800039">
    <property type="component" value="Unassembled WGS sequence"/>
</dbReference>
<dbReference type="Gene3D" id="3.30.200.20">
    <property type="entry name" value="Phosphorylase Kinase, domain 1"/>
    <property type="match status" value="1"/>
</dbReference>
<gene>
    <name evidence="10" type="ORF">K460DRAFT_320330</name>
</gene>
<accession>A0A9P4GBG1</accession>
<keyword evidence="5 10" id="KW-0418">Kinase</keyword>
<dbReference type="Gene3D" id="1.10.510.10">
    <property type="entry name" value="Transferase(Phosphotransferase) domain 1"/>
    <property type="match status" value="1"/>
</dbReference>
<dbReference type="PROSITE" id="PS50011">
    <property type="entry name" value="PROTEIN_KINASE_DOM"/>
    <property type="match status" value="1"/>
</dbReference>
<dbReference type="GO" id="GO:0000245">
    <property type="term" value="P:spliceosomal complex assembly"/>
    <property type="evidence" value="ECO:0007669"/>
    <property type="project" value="TreeGrafter"/>
</dbReference>
<dbReference type="PROSITE" id="PS00108">
    <property type="entry name" value="PROTEIN_KINASE_ST"/>
    <property type="match status" value="1"/>
</dbReference>
<keyword evidence="11" id="KW-1185">Reference proteome</keyword>
<protein>
    <recommendedName>
        <fullName evidence="1">non-specific serine/threonine protein kinase</fullName>
        <ecNumber evidence="1">2.7.11.1</ecNumber>
    </recommendedName>
</protein>
<dbReference type="PANTHER" id="PTHR47634">
    <property type="entry name" value="PROTEIN KINASE DOMAIN-CONTAINING PROTEIN-RELATED"/>
    <property type="match status" value="1"/>
</dbReference>
<evidence type="ECO:0000313" key="11">
    <source>
        <dbReference type="Proteomes" id="UP000800039"/>
    </source>
</evidence>
<name>A0A9P4GBG1_9PLEO</name>
<dbReference type="SMART" id="SM00220">
    <property type="entry name" value="S_TKc"/>
    <property type="match status" value="1"/>
</dbReference>
<keyword evidence="4" id="KW-0547">Nucleotide-binding</keyword>
<evidence type="ECO:0000256" key="3">
    <source>
        <dbReference type="ARBA" id="ARBA00022679"/>
    </source>
</evidence>
<evidence type="ECO:0000256" key="2">
    <source>
        <dbReference type="ARBA" id="ARBA00022527"/>
    </source>
</evidence>
<dbReference type="Pfam" id="PF00069">
    <property type="entry name" value="Pkinase"/>
    <property type="match status" value="1"/>
</dbReference>
<dbReference type="SUPFAM" id="SSF56112">
    <property type="entry name" value="Protein kinase-like (PK-like)"/>
    <property type="match status" value="1"/>
</dbReference>
<dbReference type="InterPro" id="IPR051334">
    <property type="entry name" value="SRPK"/>
</dbReference>
<comment type="catalytic activity">
    <reaction evidence="7">
        <text>L-threonyl-[protein] + ATP = O-phospho-L-threonyl-[protein] + ADP + H(+)</text>
        <dbReference type="Rhea" id="RHEA:46608"/>
        <dbReference type="Rhea" id="RHEA-COMP:11060"/>
        <dbReference type="Rhea" id="RHEA-COMP:11605"/>
        <dbReference type="ChEBI" id="CHEBI:15378"/>
        <dbReference type="ChEBI" id="CHEBI:30013"/>
        <dbReference type="ChEBI" id="CHEBI:30616"/>
        <dbReference type="ChEBI" id="CHEBI:61977"/>
        <dbReference type="ChEBI" id="CHEBI:456216"/>
        <dbReference type="EC" id="2.7.11.1"/>
    </reaction>
</comment>
<dbReference type="GO" id="GO:0004674">
    <property type="term" value="F:protein serine/threonine kinase activity"/>
    <property type="evidence" value="ECO:0007669"/>
    <property type="project" value="UniProtKB-KW"/>
</dbReference>
<dbReference type="InterPro" id="IPR008271">
    <property type="entry name" value="Ser/Thr_kinase_AS"/>
</dbReference>
<dbReference type="GeneID" id="63847698"/>
<sequence>MFALRTFAQRAASRTQVQTLGKAVGPLRILQLQLRPFVSLPSTPIRSWSTIAQQENSQPFEEETLSNYEADQFYPIHIGEVLHGRYLITGKLGYSANSTVWLCRDIQETKYVVVKVHVRTPKQRANREISAYKHLSNITTDNIGCLRIRNVLDVFELVRSNGRRHVCLVHEPLQTTLHDFQRQSGRPVPLPSGLAKPITRCLLEALDFLHTVANITHCDIKLSNIMMQIEDTSVLDDFENTERTDPCIRKVVDEERTIYQSRSFRHPRENAFGSPVLCDFGEARIGGAYPYEEIHPEVYKAPEILMQIDWGHSADIWMTACMIWDMIEVQYLFDGYDNENLHNNRVHIGEMVGFLGHPPVEFQKRSQNSWRVFNENGEWKGNPPLSPQTLEGLERRLQGSEKTAFLAFIRSMLQWVPEARPTAAQLLEDPWLKDEGTN</sequence>
<reference evidence="10" key="1">
    <citation type="submission" date="2020-01" db="EMBL/GenBank/DDBJ databases">
        <authorList>
            <consortium name="DOE Joint Genome Institute"/>
            <person name="Haridas S."/>
            <person name="Albert R."/>
            <person name="Binder M."/>
            <person name="Bloem J."/>
            <person name="Labutti K."/>
            <person name="Salamov A."/>
            <person name="Andreopoulos B."/>
            <person name="Baker S.E."/>
            <person name="Barry K."/>
            <person name="Bills G."/>
            <person name="Bluhm B.H."/>
            <person name="Cannon C."/>
            <person name="Castanera R."/>
            <person name="Culley D.E."/>
            <person name="Daum C."/>
            <person name="Ezra D."/>
            <person name="Gonzalez J.B."/>
            <person name="Henrissat B."/>
            <person name="Kuo A."/>
            <person name="Liang C."/>
            <person name="Lipzen A."/>
            <person name="Lutzoni F."/>
            <person name="Magnuson J."/>
            <person name="Mondo S."/>
            <person name="Nolan M."/>
            <person name="Ohm R."/>
            <person name="Pangilinan J."/>
            <person name="Park H.-J."/>
            <person name="Ramirez L."/>
            <person name="Alfaro M."/>
            <person name="Sun H."/>
            <person name="Tritt A."/>
            <person name="Yoshinaga Y."/>
            <person name="Zwiers L.-H."/>
            <person name="Turgeon B.G."/>
            <person name="Goodwin S.B."/>
            <person name="Spatafora J.W."/>
            <person name="Crous P.W."/>
            <person name="Grigoriev I.V."/>
        </authorList>
    </citation>
    <scope>NUCLEOTIDE SEQUENCE</scope>
    <source>
        <strain evidence="10">CBS 394.84</strain>
    </source>
</reference>
<dbReference type="GO" id="GO:0005524">
    <property type="term" value="F:ATP binding"/>
    <property type="evidence" value="ECO:0007669"/>
    <property type="project" value="UniProtKB-KW"/>
</dbReference>
<dbReference type="AlphaFoldDB" id="A0A9P4GBG1"/>
<dbReference type="OrthoDB" id="5979581at2759"/>
<evidence type="ECO:0000256" key="1">
    <source>
        <dbReference type="ARBA" id="ARBA00012513"/>
    </source>
</evidence>
<dbReference type="InterPro" id="IPR011009">
    <property type="entry name" value="Kinase-like_dom_sf"/>
</dbReference>
<organism evidence="10 11">
    <name type="scientific">Cucurbitaria berberidis CBS 394.84</name>
    <dbReference type="NCBI Taxonomy" id="1168544"/>
    <lineage>
        <taxon>Eukaryota</taxon>
        <taxon>Fungi</taxon>
        <taxon>Dikarya</taxon>
        <taxon>Ascomycota</taxon>
        <taxon>Pezizomycotina</taxon>
        <taxon>Dothideomycetes</taxon>
        <taxon>Pleosporomycetidae</taxon>
        <taxon>Pleosporales</taxon>
        <taxon>Pleosporineae</taxon>
        <taxon>Cucurbitariaceae</taxon>
        <taxon>Cucurbitaria</taxon>
    </lineage>
</organism>
<dbReference type="PANTHER" id="PTHR47634:SF9">
    <property type="entry name" value="PROTEIN KINASE DOMAIN-CONTAINING PROTEIN-RELATED"/>
    <property type="match status" value="1"/>
</dbReference>
<dbReference type="RefSeq" id="XP_040784930.1">
    <property type="nucleotide sequence ID" value="XM_040930446.1"/>
</dbReference>
<evidence type="ECO:0000256" key="5">
    <source>
        <dbReference type="ARBA" id="ARBA00022777"/>
    </source>
</evidence>
<evidence type="ECO:0000256" key="8">
    <source>
        <dbReference type="ARBA" id="ARBA00048679"/>
    </source>
</evidence>
<comment type="catalytic activity">
    <reaction evidence="8">
        <text>L-seryl-[protein] + ATP = O-phospho-L-seryl-[protein] + ADP + H(+)</text>
        <dbReference type="Rhea" id="RHEA:17989"/>
        <dbReference type="Rhea" id="RHEA-COMP:9863"/>
        <dbReference type="Rhea" id="RHEA-COMP:11604"/>
        <dbReference type="ChEBI" id="CHEBI:15378"/>
        <dbReference type="ChEBI" id="CHEBI:29999"/>
        <dbReference type="ChEBI" id="CHEBI:30616"/>
        <dbReference type="ChEBI" id="CHEBI:83421"/>
        <dbReference type="ChEBI" id="CHEBI:456216"/>
        <dbReference type="EC" id="2.7.11.1"/>
    </reaction>
</comment>
<dbReference type="EMBL" id="ML976618">
    <property type="protein sequence ID" value="KAF1842367.1"/>
    <property type="molecule type" value="Genomic_DNA"/>
</dbReference>
<keyword evidence="2" id="KW-0723">Serine/threonine-protein kinase</keyword>